<organism evidence="2 3">
    <name type="scientific">Araneus ventricosus</name>
    <name type="common">Orbweaver spider</name>
    <name type="synonym">Epeira ventricosa</name>
    <dbReference type="NCBI Taxonomy" id="182803"/>
    <lineage>
        <taxon>Eukaryota</taxon>
        <taxon>Metazoa</taxon>
        <taxon>Ecdysozoa</taxon>
        <taxon>Arthropoda</taxon>
        <taxon>Chelicerata</taxon>
        <taxon>Arachnida</taxon>
        <taxon>Araneae</taxon>
        <taxon>Araneomorphae</taxon>
        <taxon>Entelegynae</taxon>
        <taxon>Araneoidea</taxon>
        <taxon>Araneidae</taxon>
        <taxon>Araneus</taxon>
    </lineage>
</organism>
<dbReference type="InterPro" id="IPR036869">
    <property type="entry name" value="J_dom_sf"/>
</dbReference>
<sequence>MKGWSAQIPSLDKAHLAVLPSSAVSQSWFSTSQAGVNVDVMPFRDVKILVRKRQLLWHSDKKRDLENPNLYCEQLLELNEAFAILLEPQSDAGSSTQSNFSGNSSKPFDFGNLFRSRPDLYR</sequence>
<gene>
    <name evidence="2" type="ORF">AVEN_261028_1</name>
</gene>
<reference evidence="2 3" key="1">
    <citation type="journal article" date="2019" name="Sci. Rep.">
        <title>Orb-weaving spider Araneus ventricosus genome elucidates the spidroin gene catalogue.</title>
        <authorList>
            <person name="Kono N."/>
            <person name="Nakamura H."/>
            <person name="Ohtoshi R."/>
            <person name="Moran D.A.P."/>
            <person name="Shinohara A."/>
            <person name="Yoshida Y."/>
            <person name="Fujiwara M."/>
            <person name="Mori M."/>
            <person name="Tomita M."/>
            <person name="Arakawa K."/>
        </authorList>
    </citation>
    <scope>NUCLEOTIDE SEQUENCE [LARGE SCALE GENOMIC DNA]</scope>
</reference>
<comment type="caution">
    <text evidence="2">The sequence shown here is derived from an EMBL/GenBank/DDBJ whole genome shotgun (WGS) entry which is preliminary data.</text>
</comment>
<dbReference type="OrthoDB" id="342454at2759"/>
<dbReference type="EMBL" id="BGPR01035652">
    <property type="protein sequence ID" value="GBO10592.1"/>
    <property type="molecule type" value="Genomic_DNA"/>
</dbReference>
<dbReference type="SUPFAM" id="SSF46565">
    <property type="entry name" value="Chaperone J-domain"/>
    <property type="match status" value="1"/>
</dbReference>
<evidence type="ECO:0000313" key="3">
    <source>
        <dbReference type="Proteomes" id="UP000499080"/>
    </source>
</evidence>
<name>A0A4Y2UD73_ARAVE</name>
<protein>
    <submittedName>
        <fullName evidence="2">Uncharacterized protein</fullName>
    </submittedName>
</protein>
<keyword evidence="3" id="KW-1185">Reference proteome</keyword>
<feature type="compositionally biased region" description="Low complexity" evidence="1">
    <location>
        <begin position="93"/>
        <end position="105"/>
    </location>
</feature>
<proteinExistence type="predicted"/>
<dbReference type="Proteomes" id="UP000499080">
    <property type="component" value="Unassembled WGS sequence"/>
</dbReference>
<dbReference type="AlphaFoldDB" id="A0A4Y2UD73"/>
<evidence type="ECO:0000256" key="1">
    <source>
        <dbReference type="SAM" id="MobiDB-lite"/>
    </source>
</evidence>
<feature type="region of interest" description="Disordered" evidence="1">
    <location>
        <begin position="91"/>
        <end position="110"/>
    </location>
</feature>
<accession>A0A4Y2UD73</accession>
<evidence type="ECO:0000313" key="2">
    <source>
        <dbReference type="EMBL" id="GBO10592.1"/>
    </source>
</evidence>